<dbReference type="PROSITE" id="PS00216">
    <property type="entry name" value="SUGAR_TRANSPORT_1"/>
    <property type="match status" value="1"/>
</dbReference>
<name>A0A812YFN3_SYMPI</name>
<evidence type="ECO:0000256" key="7">
    <source>
        <dbReference type="ARBA" id="ARBA00023136"/>
    </source>
</evidence>
<dbReference type="PROSITE" id="PS50850">
    <property type="entry name" value="MFS"/>
    <property type="match status" value="1"/>
</dbReference>
<dbReference type="Gene3D" id="1.20.1250.20">
    <property type="entry name" value="MFS general substrate transporter like domains"/>
    <property type="match status" value="1"/>
</dbReference>
<evidence type="ECO:0000256" key="5">
    <source>
        <dbReference type="ARBA" id="ARBA00022847"/>
    </source>
</evidence>
<feature type="transmembrane region" description="Helical" evidence="8">
    <location>
        <begin position="110"/>
        <end position="140"/>
    </location>
</feature>
<dbReference type="Proteomes" id="UP000649617">
    <property type="component" value="Unassembled WGS sequence"/>
</dbReference>
<comment type="subcellular location">
    <subcellularLocation>
        <location evidence="1">Cell membrane</location>
        <topology evidence="1">Multi-pass membrane protein</topology>
    </subcellularLocation>
</comment>
<dbReference type="AlphaFoldDB" id="A0A812YFN3"/>
<dbReference type="InterPro" id="IPR036259">
    <property type="entry name" value="MFS_trans_sf"/>
</dbReference>
<evidence type="ECO:0000256" key="6">
    <source>
        <dbReference type="ARBA" id="ARBA00022989"/>
    </source>
</evidence>
<dbReference type="OrthoDB" id="5296287at2759"/>
<keyword evidence="5" id="KW-0769">Symport</keyword>
<dbReference type="Pfam" id="PF00083">
    <property type="entry name" value="Sugar_tr"/>
    <property type="match status" value="1"/>
</dbReference>
<dbReference type="PANTHER" id="PTHR43528">
    <property type="entry name" value="ALPHA-KETOGLUTARATE PERMEASE"/>
    <property type="match status" value="1"/>
</dbReference>
<accession>A0A812YFN3</accession>
<evidence type="ECO:0000256" key="4">
    <source>
        <dbReference type="ARBA" id="ARBA00022692"/>
    </source>
</evidence>
<dbReference type="InterPro" id="IPR005828">
    <property type="entry name" value="MFS_sugar_transport-like"/>
</dbReference>
<dbReference type="InterPro" id="IPR051084">
    <property type="entry name" value="H+-coupled_symporters"/>
</dbReference>
<keyword evidence="2" id="KW-0813">Transport</keyword>
<gene>
    <name evidence="10" type="primary">proP</name>
    <name evidence="10" type="ORF">SPIL2461_LOCUS22977</name>
</gene>
<dbReference type="GO" id="GO:0005886">
    <property type="term" value="C:plasma membrane"/>
    <property type="evidence" value="ECO:0007669"/>
    <property type="project" value="UniProtKB-SubCell"/>
</dbReference>
<dbReference type="InterPro" id="IPR005829">
    <property type="entry name" value="Sugar_transporter_CS"/>
</dbReference>
<dbReference type="PANTHER" id="PTHR43528:SF1">
    <property type="entry name" value="ALPHA-KETOGLUTARATE PERMEASE"/>
    <property type="match status" value="1"/>
</dbReference>
<keyword evidence="7 8" id="KW-0472">Membrane</keyword>
<feature type="transmembrane region" description="Helical" evidence="8">
    <location>
        <begin position="79"/>
        <end position="98"/>
    </location>
</feature>
<keyword evidence="6 8" id="KW-1133">Transmembrane helix</keyword>
<sequence length="217" mass="23413">MGALSDVCGLVRNYWSVLLGNILEWYEFAIYGYMASYMEQNFFRGSALATWLGFTATFVARPLGGIFLGILSDFFGRKLAVVLTIFGMLTATVGQGLLPTPRNHGDSAAGSLGLILLFCLRLVQGLCTGGEISAVSTYIVEVAGRDSMGRCVSLISITITQGFLLARAVVWSLELGLGEEQMLDWGWRLPFILALLPGIVSLAGRRGLKESQATTNS</sequence>
<feature type="transmembrane region" description="Helical" evidence="8">
    <location>
        <begin position="152"/>
        <end position="173"/>
    </location>
</feature>
<keyword evidence="11" id="KW-1185">Reference proteome</keyword>
<feature type="domain" description="Major facilitator superfamily (MFS) profile" evidence="9">
    <location>
        <begin position="13"/>
        <end position="217"/>
    </location>
</feature>
<feature type="transmembrane region" description="Helical" evidence="8">
    <location>
        <begin position="185"/>
        <end position="204"/>
    </location>
</feature>
<feature type="transmembrane region" description="Helical" evidence="8">
    <location>
        <begin position="48"/>
        <end position="72"/>
    </location>
</feature>
<dbReference type="GO" id="GO:0015293">
    <property type="term" value="F:symporter activity"/>
    <property type="evidence" value="ECO:0007669"/>
    <property type="project" value="UniProtKB-KW"/>
</dbReference>
<keyword evidence="3" id="KW-1003">Cell membrane</keyword>
<dbReference type="InterPro" id="IPR020846">
    <property type="entry name" value="MFS_dom"/>
</dbReference>
<evidence type="ECO:0000313" key="10">
    <source>
        <dbReference type="EMBL" id="CAE7776107.1"/>
    </source>
</evidence>
<evidence type="ECO:0000256" key="1">
    <source>
        <dbReference type="ARBA" id="ARBA00004651"/>
    </source>
</evidence>
<evidence type="ECO:0000256" key="2">
    <source>
        <dbReference type="ARBA" id="ARBA00022448"/>
    </source>
</evidence>
<reference evidence="10" key="1">
    <citation type="submission" date="2021-02" db="EMBL/GenBank/DDBJ databases">
        <authorList>
            <person name="Dougan E. K."/>
            <person name="Rhodes N."/>
            <person name="Thang M."/>
            <person name="Chan C."/>
        </authorList>
    </citation>
    <scope>NUCLEOTIDE SEQUENCE</scope>
</reference>
<evidence type="ECO:0000313" key="11">
    <source>
        <dbReference type="Proteomes" id="UP000649617"/>
    </source>
</evidence>
<evidence type="ECO:0000256" key="3">
    <source>
        <dbReference type="ARBA" id="ARBA00022475"/>
    </source>
</evidence>
<dbReference type="EMBL" id="CAJNIZ010047801">
    <property type="protein sequence ID" value="CAE7776107.1"/>
    <property type="molecule type" value="Genomic_DNA"/>
</dbReference>
<dbReference type="SUPFAM" id="SSF103473">
    <property type="entry name" value="MFS general substrate transporter"/>
    <property type="match status" value="1"/>
</dbReference>
<evidence type="ECO:0000259" key="9">
    <source>
        <dbReference type="PROSITE" id="PS50850"/>
    </source>
</evidence>
<evidence type="ECO:0000256" key="8">
    <source>
        <dbReference type="SAM" id="Phobius"/>
    </source>
</evidence>
<proteinExistence type="predicted"/>
<keyword evidence="4 8" id="KW-0812">Transmembrane</keyword>
<comment type="caution">
    <text evidence="10">The sequence shown here is derived from an EMBL/GenBank/DDBJ whole genome shotgun (WGS) entry which is preliminary data.</text>
</comment>
<protein>
    <submittedName>
        <fullName evidence="10">ProP protein</fullName>
    </submittedName>
</protein>
<organism evidence="10 11">
    <name type="scientific">Symbiodinium pilosum</name>
    <name type="common">Dinoflagellate</name>
    <dbReference type="NCBI Taxonomy" id="2952"/>
    <lineage>
        <taxon>Eukaryota</taxon>
        <taxon>Sar</taxon>
        <taxon>Alveolata</taxon>
        <taxon>Dinophyceae</taxon>
        <taxon>Suessiales</taxon>
        <taxon>Symbiodiniaceae</taxon>
        <taxon>Symbiodinium</taxon>
    </lineage>
</organism>